<dbReference type="RefSeq" id="WP_097877701.1">
    <property type="nucleotide sequence ID" value="NZ_JBALQN010000240.1"/>
</dbReference>
<feature type="domain" description="Recombinase" evidence="3">
    <location>
        <begin position="160"/>
        <end position="286"/>
    </location>
</feature>
<dbReference type="GO" id="GO:0000150">
    <property type="term" value="F:DNA strand exchange activity"/>
    <property type="evidence" value="ECO:0007669"/>
    <property type="project" value="InterPro"/>
</dbReference>
<dbReference type="InterPro" id="IPR025827">
    <property type="entry name" value="Zn_ribbon_recom_dom"/>
</dbReference>
<accession>A0A9X6TVX9</accession>
<evidence type="ECO:0000313" key="4">
    <source>
        <dbReference type="EMBL" id="PED11811.1"/>
    </source>
</evidence>
<dbReference type="InterPro" id="IPR036162">
    <property type="entry name" value="Resolvase-like_N_sf"/>
</dbReference>
<evidence type="ECO:0000313" key="5">
    <source>
        <dbReference type="Proteomes" id="UP000220127"/>
    </source>
</evidence>
<keyword evidence="1" id="KW-0175">Coiled coil</keyword>
<dbReference type="InterPro" id="IPR038109">
    <property type="entry name" value="DNA_bind_recomb_sf"/>
</dbReference>
<evidence type="ECO:0000259" key="2">
    <source>
        <dbReference type="PROSITE" id="PS51736"/>
    </source>
</evidence>
<evidence type="ECO:0000259" key="3">
    <source>
        <dbReference type="PROSITE" id="PS51737"/>
    </source>
</evidence>
<dbReference type="CDD" id="cd00338">
    <property type="entry name" value="Ser_Recombinase"/>
    <property type="match status" value="1"/>
</dbReference>
<dbReference type="InterPro" id="IPR006119">
    <property type="entry name" value="Resolv_N"/>
</dbReference>
<sequence length="487" mass="57001">MKYAVYVRVSTDKDEQVSSIQNQIEICRYWIEKNGFEWDENSIYKDEAVSGTAWLERRAMQLILGKARKKELDTVVFKSIHRLGRDLRDALEIKEILLGHGVRLVTIEEGYDSYYEGKNDLKFEMYAMFASQLPKTLSVSISAALAAKVRRGEYTGGTVPYGYKIVDKKYVINQEEAEIVREMYELYDNGLGYLRISNALNDVGKYKRSGKLWTYSAVKLIITNPMYKGDYVMGRSTEVKVDGRKKRIQEPREKWVVFENHHPAIIERPLWDKINNPKINKKIKRRVAVTNELRGIARCIHCGSPFVLHTYKYKNKEGEELNYGYLTCGTYKLTGGRGCVKHSGLRYERLRSLVLRKLKEKERDLEKVFKLNDKDKHQEKQKKLRKEKKELEIKRERLLDLYLDGGSIDKETFTKRDANFAKNIKEKELEILKLDDVKALIVEQQKVKDAFKLLEDSENLYPVFKKLIARIDISQNGAVDIRYRFEE</sequence>
<name>A0A9X6TVX9_BACTU</name>
<dbReference type="PROSITE" id="PS51737">
    <property type="entry name" value="RECOMBINASE_DNA_BIND"/>
    <property type="match status" value="1"/>
</dbReference>
<feature type="coiled-coil region" evidence="1">
    <location>
        <begin position="374"/>
        <end position="401"/>
    </location>
</feature>
<dbReference type="PROSITE" id="PS51736">
    <property type="entry name" value="RECOMBINASES_3"/>
    <property type="match status" value="1"/>
</dbReference>
<gene>
    <name evidence="4" type="ORF">CON01_25095</name>
</gene>
<dbReference type="Pfam" id="PF00239">
    <property type="entry name" value="Resolvase"/>
    <property type="match status" value="1"/>
</dbReference>
<evidence type="ECO:0000256" key="1">
    <source>
        <dbReference type="SAM" id="Coils"/>
    </source>
</evidence>
<dbReference type="Gene3D" id="3.40.50.1390">
    <property type="entry name" value="Resolvase, N-terminal catalytic domain"/>
    <property type="match status" value="1"/>
</dbReference>
<dbReference type="PANTHER" id="PTHR30461:SF23">
    <property type="entry name" value="DNA RECOMBINASE-RELATED"/>
    <property type="match status" value="1"/>
</dbReference>
<dbReference type="GO" id="GO:0003677">
    <property type="term" value="F:DNA binding"/>
    <property type="evidence" value="ECO:0007669"/>
    <property type="project" value="InterPro"/>
</dbReference>
<comment type="caution">
    <text evidence="4">The sequence shown here is derived from an EMBL/GenBank/DDBJ whole genome shotgun (WGS) entry which is preliminary data.</text>
</comment>
<dbReference type="Pfam" id="PF07508">
    <property type="entry name" value="Recombinase"/>
    <property type="match status" value="1"/>
</dbReference>
<dbReference type="Pfam" id="PF13408">
    <property type="entry name" value="Zn_ribbon_recom"/>
    <property type="match status" value="1"/>
</dbReference>
<dbReference type="SUPFAM" id="SSF53041">
    <property type="entry name" value="Resolvase-like"/>
    <property type="match status" value="1"/>
</dbReference>
<feature type="domain" description="Resolvase/invertase-type recombinase catalytic" evidence="2">
    <location>
        <begin position="2"/>
        <end position="152"/>
    </location>
</feature>
<proteinExistence type="predicted"/>
<dbReference type="AlphaFoldDB" id="A0A9X6TVX9"/>
<dbReference type="Gene3D" id="3.90.1750.20">
    <property type="entry name" value="Putative Large Serine Recombinase, Chain B, Domain 2"/>
    <property type="match status" value="1"/>
</dbReference>
<dbReference type="InterPro" id="IPR011109">
    <property type="entry name" value="DNA_bind_recombinase_dom"/>
</dbReference>
<dbReference type="EMBL" id="NVMD01000029">
    <property type="protein sequence ID" value="PED11811.1"/>
    <property type="molecule type" value="Genomic_DNA"/>
</dbReference>
<protein>
    <submittedName>
        <fullName evidence="4">Recombinase family protein</fullName>
    </submittedName>
</protein>
<dbReference type="Proteomes" id="UP000220127">
    <property type="component" value="Unassembled WGS sequence"/>
</dbReference>
<dbReference type="SMART" id="SM00857">
    <property type="entry name" value="Resolvase"/>
    <property type="match status" value="1"/>
</dbReference>
<reference evidence="4 5" key="1">
    <citation type="submission" date="2017-09" db="EMBL/GenBank/DDBJ databases">
        <title>Large-scale bioinformatics analysis of Bacillus genomes uncovers conserved roles of natural products in bacterial physiology.</title>
        <authorList>
            <consortium name="Agbiome Team Llc"/>
            <person name="Bleich R.M."/>
            <person name="Grubbs K.J."/>
            <person name="Santa Maria K.C."/>
            <person name="Allen S.E."/>
            <person name="Farag S."/>
            <person name="Shank E.A."/>
            <person name="Bowers A."/>
        </authorList>
    </citation>
    <scope>NUCLEOTIDE SEQUENCE [LARGE SCALE GENOMIC DNA]</scope>
    <source>
        <strain evidence="4 5">AFS094940</strain>
    </source>
</reference>
<dbReference type="InterPro" id="IPR050639">
    <property type="entry name" value="SSR_resolvase"/>
</dbReference>
<dbReference type="PANTHER" id="PTHR30461">
    <property type="entry name" value="DNA-INVERTASE FROM LAMBDOID PROPHAGE"/>
    <property type="match status" value="1"/>
</dbReference>
<organism evidence="4 5">
    <name type="scientific">Bacillus thuringiensis</name>
    <dbReference type="NCBI Taxonomy" id="1428"/>
    <lineage>
        <taxon>Bacteria</taxon>
        <taxon>Bacillati</taxon>
        <taxon>Bacillota</taxon>
        <taxon>Bacilli</taxon>
        <taxon>Bacillales</taxon>
        <taxon>Bacillaceae</taxon>
        <taxon>Bacillus</taxon>
        <taxon>Bacillus cereus group</taxon>
    </lineage>
</organism>